<dbReference type="Proteomes" id="UP000238296">
    <property type="component" value="Unassembled WGS sequence"/>
</dbReference>
<sequence>MPIRHDFEAIDTQLDGMTAANQQLLGVKEAMESELARWASHWDGTAFTQATTWSRHVTSSLDQVIGASGRYIEKARLANADMRAQEVSNTALWA</sequence>
<proteinExistence type="predicted"/>
<evidence type="ECO:0008006" key="3">
    <source>
        <dbReference type="Google" id="ProtNLM"/>
    </source>
</evidence>
<evidence type="ECO:0000313" key="1">
    <source>
        <dbReference type="EMBL" id="PQM45300.1"/>
    </source>
</evidence>
<reference evidence="1 2" key="1">
    <citation type="journal article" date="2017" name="Int. J. Syst. Evol. Microbiol.">
        <title>Mycobacterium talmoniae sp. nov., a slowly growing mycobacterium isolated from human respiratory samples.</title>
        <authorList>
            <person name="Davidson R.M."/>
            <person name="DeGroote M.A."/>
            <person name="Marola J.L."/>
            <person name="Buss S."/>
            <person name="Jones V."/>
            <person name="McNeil M.R."/>
            <person name="Freifeld A.G."/>
            <person name="Elaine Epperson L."/>
            <person name="Hasan N.A."/>
            <person name="Jackson M."/>
            <person name="Iwen P.C."/>
            <person name="Salfinger M."/>
            <person name="Strong M."/>
        </authorList>
    </citation>
    <scope>NUCLEOTIDE SEQUENCE [LARGE SCALE GENOMIC DNA]</scope>
    <source>
        <strain evidence="1 2">ATCC BAA-2683</strain>
    </source>
</reference>
<accession>A0A2S8BF57</accession>
<gene>
    <name evidence="1" type="ORF">C1Y40_04525</name>
</gene>
<dbReference type="Gene3D" id="1.10.287.1060">
    <property type="entry name" value="ESAT-6-like"/>
    <property type="match status" value="1"/>
</dbReference>
<dbReference type="AlphaFoldDB" id="A0A2S8BF57"/>
<dbReference type="InterPro" id="IPR036689">
    <property type="entry name" value="ESAT-6-like_sf"/>
</dbReference>
<organism evidence="1 2">
    <name type="scientific">Mycobacterium talmoniae</name>
    <dbReference type="NCBI Taxonomy" id="1858794"/>
    <lineage>
        <taxon>Bacteria</taxon>
        <taxon>Bacillati</taxon>
        <taxon>Actinomycetota</taxon>
        <taxon>Actinomycetes</taxon>
        <taxon>Mycobacteriales</taxon>
        <taxon>Mycobacteriaceae</taxon>
        <taxon>Mycobacterium</taxon>
    </lineage>
</organism>
<name>A0A2S8BF57_9MYCO</name>
<comment type="caution">
    <text evidence="1">The sequence shown here is derived from an EMBL/GenBank/DDBJ whole genome shotgun (WGS) entry which is preliminary data.</text>
</comment>
<dbReference type="EMBL" id="PPEA01000654">
    <property type="protein sequence ID" value="PQM45300.1"/>
    <property type="molecule type" value="Genomic_DNA"/>
</dbReference>
<protein>
    <recommendedName>
        <fullName evidence="3">ESAT-6-like protein</fullName>
    </recommendedName>
</protein>
<evidence type="ECO:0000313" key="2">
    <source>
        <dbReference type="Proteomes" id="UP000238296"/>
    </source>
</evidence>
<dbReference type="SUPFAM" id="SSF140453">
    <property type="entry name" value="EsxAB dimer-like"/>
    <property type="match status" value="1"/>
</dbReference>